<name>A0A2K8U539_9GAMM</name>
<dbReference type="AlphaFoldDB" id="A0A2K8U539"/>
<gene>
    <name evidence="2" type="ORF">THSYN_06880</name>
</gene>
<dbReference type="CDD" id="cd00586">
    <property type="entry name" value="4HBT"/>
    <property type="match status" value="1"/>
</dbReference>
<dbReference type="Proteomes" id="UP000232638">
    <property type="component" value="Chromosome"/>
</dbReference>
<evidence type="ECO:0000313" key="2">
    <source>
        <dbReference type="EMBL" id="AUB80703.1"/>
    </source>
</evidence>
<dbReference type="PANTHER" id="PTHR31793:SF37">
    <property type="entry name" value="ACYL-COA THIOESTER HYDROLASE YBGC"/>
    <property type="match status" value="1"/>
</dbReference>
<proteinExistence type="predicted"/>
<dbReference type="EMBL" id="CP020370">
    <property type="protein sequence ID" value="AUB80703.1"/>
    <property type="molecule type" value="Genomic_DNA"/>
</dbReference>
<reference evidence="2 3" key="1">
    <citation type="submission" date="2017-03" db="EMBL/GenBank/DDBJ databases">
        <title>Complete genome sequence of Candidatus 'Thiodictyon syntrophicum' sp. nov. strain Cad16T, a photolithoautotroph purple sulfur bacterium isolated from an alpine meromictic lake.</title>
        <authorList>
            <person name="Luedin S.M."/>
            <person name="Pothier J.F."/>
            <person name="Danza F."/>
            <person name="Storelli N."/>
            <person name="Wittwer M."/>
            <person name="Tonolla M."/>
        </authorList>
    </citation>
    <scope>NUCLEOTIDE SEQUENCE [LARGE SCALE GENOMIC DNA]</scope>
    <source>
        <strain evidence="2 3">Cad16T</strain>
    </source>
</reference>
<organism evidence="2 3">
    <name type="scientific">Candidatus Thiodictyon syntrophicum</name>
    <dbReference type="NCBI Taxonomy" id="1166950"/>
    <lineage>
        <taxon>Bacteria</taxon>
        <taxon>Pseudomonadati</taxon>
        <taxon>Pseudomonadota</taxon>
        <taxon>Gammaproteobacteria</taxon>
        <taxon>Chromatiales</taxon>
        <taxon>Chromatiaceae</taxon>
        <taxon>Thiodictyon</taxon>
    </lineage>
</organism>
<protein>
    <recommendedName>
        <fullName evidence="4">4-hydroxybenzoyl-CoA thioesterase</fullName>
    </recommendedName>
</protein>
<dbReference type="Pfam" id="PF13279">
    <property type="entry name" value="4HBT_2"/>
    <property type="match status" value="1"/>
</dbReference>
<evidence type="ECO:0008006" key="4">
    <source>
        <dbReference type="Google" id="ProtNLM"/>
    </source>
</evidence>
<keyword evidence="3" id="KW-1185">Reference proteome</keyword>
<dbReference type="InterPro" id="IPR029069">
    <property type="entry name" value="HotDog_dom_sf"/>
</dbReference>
<evidence type="ECO:0000313" key="3">
    <source>
        <dbReference type="Proteomes" id="UP000232638"/>
    </source>
</evidence>
<dbReference type="OrthoDB" id="21822at2"/>
<dbReference type="PANTHER" id="PTHR31793">
    <property type="entry name" value="4-HYDROXYBENZOYL-COA THIOESTERASE FAMILY MEMBER"/>
    <property type="match status" value="1"/>
</dbReference>
<sequence>MPLEPYAYALRIRLHDTDAAGVLFYGHLFRHAHDAYEAFMEHLGFPLKDLIGTGASALPLPITQAQARYERPLRLGDRVRVELRVAAVRRRSFALDYRFLDDRGHTCARARTVHCLVSQEDAGLPAELHQALIARVASAGPSP</sequence>
<dbReference type="KEGG" id="tsy:THSYN_06880"/>
<dbReference type="SUPFAM" id="SSF54637">
    <property type="entry name" value="Thioesterase/thiol ester dehydrase-isomerase"/>
    <property type="match status" value="1"/>
</dbReference>
<evidence type="ECO:0000256" key="1">
    <source>
        <dbReference type="ARBA" id="ARBA00022801"/>
    </source>
</evidence>
<keyword evidence="1" id="KW-0378">Hydrolase</keyword>
<accession>A0A2K8U539</accession>
<dbReference type="GO" id="GO:0047617">
    <property type="term" value="F:fatty acyl-CoA hydrolase activity"/>
    <property type="evidence" value="ECO:0007669"/>
    <property type="project" value="TreeGrafter"/>
</dbReference>
<dbReference type="InterPro" id="IPR050563">
    <property type="entry name" value="4-hydroxybenzoyl-CoA_TE"/>
</dbReference>
<dbReference type="Gene3D" id="3.10.129.10">
    <property type="entry name" value="Hotdog Thioesterase"/>
    <property type="match status" value="1"/>
</dbReference>